<dbReference type="Proteomes" id="UP000526196">
    <property type="component" value="Unassembled WGS sequence"/>
</dbReference>
<dbReference type="EMBL" id="JACASX010000006">
    <property type="protein sequence ID" value="NWK05357.1"/>
    <property type="molecule type" value="Genomic_DNA"/>
</dbReference>
<protein>
    <submittedName>
        <fullName evidence="1">Glycosyltransferase family protein</fullName>
    </submittedName>
</protein>
<dbReference type="PANTHER" id="PTHR42866:SF1">
    <property type="entry name" value="SPORE COAT POLYSACCHARIDE BIOSYNTHESIS PROTEIN SPSF"/>
    <property type="match status" value="1"/>
</dbReference>
<dbReference type="AlphaFoldDB" id="A0A7K4NQZ7"/>
<gene>
    <name evidence="1" type="ORF">HX833_04615</name>
</gene>
<name>A0A7K4NQZ7_9ARCH</name>
<reference evidence="1 2" key="1">
    <citation type="journal article" date="2019" name="Environ. Microbiol.">
        <title>Genomics insights into ecotype formation of ammonia-oxidizing archaea in the deep ocean.</title>
        <authorList>
            <person name="Wang Y."/>
            <person name="Huang J.M."/>
            <person name="Cui G.J."/>
            <person name="Nunoura T."/>
            <person name="Takaki Y."/>
            <person name="Li W.L."/>
            <person name="Li J."/>
            <person name="Gao Z.M."/>
            <person name="Takai K."/>
            <person name="Zhang A.Q."/>
            <person name="Stepanauskas R."/>
        </authorList>
    </citation>
    <scope>NUCLEOTIDE SEQUENCE [LARGE SCALE GENOMIC DNA]</scope>
    <source>
        <strain evidence="1 2">F20</strain>
    </source>
</reference>
<sequence>MVDCIIQARMGSTRFPKKILQKIDSRKTVLEFLISQLKKSNKIKKIIIATTSLGEDDEIVNLCKKLNIICFRGESENVLDRYYQCAKYFGSKNIMRITSDCPLIDPELIDEGIEKFQENKYDYVENSEGKFPHGVDYCIFKFSKLQDAWKNANLPSEKEHVIPYILKKINKKKYFNFHSKKDYSKYRITLDYPEDLKLLRIIVSEIDTRPILLKDIINFLEKNPNLVQINSGHQKDEGYIKSLEEDKKLVNQLNGDKN</sequence>
<proteinExistence type="predicted"/>
<dbReference type="InterPro" id="IPR003329">
    <property type="entry name" value="Cytidylyl_trans"/>
</dbReference>
<dbReference type="InterPro" id="IPR029044">
    <property type="entry name" value="Nucleotide-diphossugar_trans"/>
</dbReference>
<dbReference type="GO" id="GO:0005829">
    <property type="term" value="C:cytosol"/>
    <property type="evidence" value="ECO:0007669"/>
    <property type="project" value="TreeGrafter"/>
</dbReference>
<evidence type="ECO:0000313" key="2">
    <source>
        <dbReference type="Proteomes" id="UP000526196"/>
    </source>
</evidence>
<dbReference type="GO" id="GO:0016740">
    <property type="term" value="F:transferase activity"/>
    <property type="evidence" value="ECO:0007669"/>
    <property type="project" value="UniProtKB-KW"/>
</dbReference>
<dbReference type="PANTHER" id="PTHR42866">
    <property type="entry name" value="3-DEOXY-MANNO-OCTULOSONATE CYTIDYLYLTRANSFERASE"/>
    <property type="match status" value="1"/>
</dbReference>
<dbReference type="SUPFAM" id="SSF53448">
    <property type="entry name" value="Nucleotide-diphospho-sugar transferases"/>
    <property type="match status" value="1"/>
</dbReference>
<organism evidence="1 2">
    <name type="scientific">Marine Group I thaumarchaeote</name>
    <dbReference type="NCBI Taxonomy" id="2511932"/>
    <lineage>
        <taxon>Archaea</taxon>
        <taxon>Nitrososphaerota</taxon>
        <taxon>Marine Group I</taxon>
    </lineage>
</organism>
<dbReference type="CDD" id="cd02518">
    <property type="entry name" value="GT2_SpsF"/>
    <property type="match status" value="1"/>
</dbReference>
<keyword evidence="1" id="KW-0808">Transferase</keyword>
<evidence type="ECO:0000313" key="1">
    <source>
        <dbReference type="EMBL" id="NWK05357.1"/>
    </source>
</evidence>
<dbReference type="Pfam" id="PF02348">
    <property type="entry name" value="CTP_transf_3"/>
    <property type="match status" value="1"/>
</dbReference>
<dbReference type="Gene3D" id="3.90.550.10">
    <property type="entry name" value="Spore Coat Polysaccharide Biosynthesis Protein SpsA, Chain A"/>
    <property type="match status" value="1"/>
</dbReference>
<comment type="caution">
    <text evidence="1">The sequence shown here is derived from an EMBL/GenBank/DDBJ whole genome shotgun (WGS) entry which is preliminary data.</text>
</comment>
<accession>A0A7K4NQZ7</accession>